<dbReference type="SMART" id="SM01005">
    <property type="entry name" value="Ala_racemase_C"/>
    <property type="match status" value="1"/>
</dbReference>
<dbReference type="GO" id="GO:0030632">
    <property type="term" value="P:D-alanine biosynthetic process"/>
    <property type="evidence" value="ECO:0007669"/>
    <property type="project" value="TreeGrafter"/>
</dbReference>
<dbReference type="EMBL" id="VRSW01000001">
    <property type="protein sequence ID" value="TXK05459.1"/>
    <property type="molecule type" value="Genomic_DNA"/>
</dbReference>
<keyword evidence="2" id="KW-0663">Pyridoxal phosphate</keyword>
<organism evidence="5 6">
    <name type="scientific">Microbacterium mitrae</name>
    <dbReference type="NCBI Taxonomy" id="664640"/>
    <lineage>
        <taxon>Bacteria</taxon>
        <taxon>Bacillati</taxon>
        <taxon>Actinomycetota</taxon>
        <taxon>Actinomycetes</taxon>
        <taxon>Micrococcales</taxon>
        <taxon>Microbacteriaceae</taxon>
        <taxon>Microbacterium</taxon>
    </lineage>
</organism>
<evidence type="ECO:0000256" key="2">
    <source>
        <dbReference type="ARBA" id="ARBA00022898"/>
    </source>
</evidence>
<keyword evidence="6" id="KW-1185">Reference proteome</keyword>
<dbReference type="Proteomes" id="UP000321196">
    <property type="component" value="Unassembled WGS sequence"/>
</dbReference>
<evidence type="ECO:0000313" key="6">
    <source>
        <dbReference type="Proteomes" id="UP000321196"/>
    </source>
</evidence>
<dbReference type="RefSeq" id="WP_147824270.1">
    <property type="nucleotide sequence ID" value="NZ_BAAARG010000001.1"/>
</dbReference>
<dbReference type="GO" id="GO:0030170">
    <property type="term" value="F:pyridoxal phosphate binding"/>
    <property type="evidence" value="ECO:0007669"/>
    <property type="project" value="TreeGrafter"/>
</dbReference>
<dbReference type="InterPro" id="IPR011079">
    <property type="entry name" value="Ala_racemase_C"/>
</dbReference>
<dbReference type="InterPro" id="IPR009006">
    <property type="entry name" value="Ala_racemase/Decarboxylase_C"/>
</dbReference>
<dbReference type="PANTHER" id="PTHR30511">
    <property type="entry name" value="ALANINE RACEMASE"/>
    <property type="match status" value="1"/>
</dbReference>
<evidence type="ECO:0000259" key="4">
    <source>
        <dbReference type="SMART" id="SM01005"/>
    </source>
</evidence>
<dbReference type="Gene3D" id="2.40.37.10">
    <property type="entry name" value="Lyase, Ornithine Decarboxylase, Chain A, domain 1"/>
    <property type="match status" value="1"/>
</dbReference>
<gene>
    <name evidence="5" type="ORF">FVP60_00145</name>
</gene>
<keyword evidence="3" id="KW-0413">Isomerase</keyword>
<comment type="caution">
    <text evidence="5">The sequence shown here is derived from an EMBL/GenBank/DDBJ whole genome shotgun (WGS) entry which is preliminary data.</text>
</comment>
<feature type="domain" description="Alanine racemase C-terminal" evidence="4">
    <location>
        <begin position="96"/>
        <end position="223"/>
    </location>
</feature>
<dbReference type="GO" id="GO:0005829">
    <property type="term" value="C:cytosol"/>
    <property type="evidence" value="ECO:0007669"/>
    <property type="project" value="TreeGrafter"/>
</dbReference>
<reference evidence="5 6" key="1">
    <citation type="submission" date="2019-08" db="EMBL/GenBank/DDBJ databases">
        <authorList>
            <person name="Dong K."/>
        </authorList>
    </citation>
    <scope>NUCLEOTIDE SEQUENCE [LARGE SCALE GENOMIC DNA]</scope>
    <source>
        <strain evidence="5 6">M4-8</strain>
    </source>
</reference>
<dbReference type="OrthoDB" id="9813814at2"/>
<dbReference type="InterPro" id="IPR000821">
    <property type="entry name" value="Ala_racemase"/>
</dbReference>
<protein>
    <submittedName>
        <fullName evidence="5">Alanine racemase</fullName>
    </submittedName>
</protein>
<dbReference type="AlphaFoldDB" id="A0A5C8HQ32"/>
<comment type="cofactor">
    <cofactor evidence="1">
        <name>pyridoxal 5'-phosphate</name>
        <dbReference type="ChEBI" id="CHEBI:597326"/>
    </cofactor>
</comment>
<evidence type="ECO:0000313" key="5">
    <source>
        <dbReference type="EMBL" id="TXK05459.1"/>
    </source>
</evidence>
<proteinExistence type="predicted"/>
<dbReference type="GO" id="GO:0009252">
    <property type="term" value="P:peptidoglycan biosynthetic process"/>
    <property type="evidence" value="ECO:0007669"/>
    <property type="project" value="TreeGrafter"/>
</dbReference>
<name>A0A5C8HQ32_9MICO</name>
<dbReference type="PANTHER" id="PTHR30511:SF0">
    <property type="entry name" value="ALANINE RACEMASE, CATABOLIC-RELATED"/>
    <property type="match status" value="1"/>
</dbReference>
<accession>A0A5C8HQ32</accession>
<dbReference type="GO" id="GO:0008784">
    <property type="term" value="F:alanine racemase activity"/>
    <property type="evidence" value="ECO:0007669"/>
    <property type="project" value="TreeGrafter"/>
</dbReference>
<dbReference type="Pfam" id="PF00842">
    <property type="entry name" value="Ala_racemase_C"/>
    <property type="match status" value="1"/>
</dbReference>
<sequence length="224" mass="23610">MEPLVSSRTLPLLQVSRSAIQRNLEPLDRRALVSVEHDALGMGAEVVGEIARILGFLGVRMNADGIEVFDDKPRPRGGEAHGIDVVAGLVDGTTPAVRFAGHVLGVKDLKAGEGVSYGYTFVAPTDTRVALVTGGYAQGLVRALGNNLDPLVAGARRRIVGRVAMDVCVVDIGDASVHAGEDVVFLGDSERGEPTIAEWAKITGMQAEELVAPLGLRARREVVA</sequence>
<evidence type="ECO:0000256" key="3">
    <source>
        <dbReference type="ARBA" id="ARBA00023235"/>
    </source>
</evidence>
<evidence type="ECO:0000256" key="1">
    <source>
        <dbReference type="ARBA" id="ARBA00001933"/>
    </source>
</evidence>
<dbReference type="SUPFAM" id="SSF50621">
    <property type="entry name" value="Alanine racemase C-terminal domain-like"/>
    <property type="match status" value="1"/>
</dbReference>